<feature type="signal peptide" evidence="2">
    <location>
        <begin position="1"/>
        <end position="25"/>
    </location>
</feature>
<dbReference type="PROSITE" id="PS51257">
    <property type="entry name" value="PROKAR_LIPOPROTEIN"/>
    <property type="match status" value="1"/>
</dbReference>
<feature type="chain" id="PRO_5020843824" description="M23ase beta-sheet core domain-containing protein" evidence="2">
    <location>
        <begin position="26"/>
        <end position="287"/>
    </location>
</feature>
<proteinExistence type="predicted"/>
<feature type="domain" description="M23ase beta-sheet core" evidence="3">
    <location>
        <begin position="146"/>
        <end position="240"/>
    </location>
</feature>
<dbReference type="KEGG" id="sbf:JCM31447_23110"/>
<evidence type="ECO:0000256" key="2">
    <source>
        <dbReference type="SAM" id="SignalP"/>
    </source>
</evidence>
<dbReference type="Proteomes" id="UP000291236">
    <property type="component" value="Chromosome"/>
</dbReference>
<gene>
    <name evidence="4" type="ORF">JCM31447_23110</name>
</gene>
<dbReference type="SUPFAM" id="SSF51261">
    <property type="entry name" value="Duplicated hybrid motif"/>
    <property type="match status" value="1"/>
</dbReference>
<reference evidence="4 5" key="1">
    <citation type="submission" date="2018-12" db="EMBL/GenBank/DDBJ databases">
        <title>Rubrispira sanarue gen. nov., sp., nov., a member of the order Silvanigrellales, isolated from a brackish lake in Hamamatsu Japan.</title>
        <authorList>
            <person name="Maejima Y."/>
            <person name="Iino T."/>
            <person name="Muraguchi Y."/>
            <person name="Fukuda K."/>
            <person name="Nojiri H."/>
            <person name="Ohkuma M."/>
            <person name="Moriuchi R."/>
            <person name="Dohra H."/>
            <person name="Kimbara K."/>
            <person name="Shintani M."/>
        </authorList>
    </citation>
    <scope>NUCLEOTIDE SEQUENCE [LARGE SCALE GENOMIC DNA]</scope>
    <source>
        <strain evidence="4 5">RF1110005</strain>
    </source>
</reference>
<dbReference type="Pfam" id="PF01551">
    <property type="entry name" value="Peptidase_M23"/>
    <property type="match status" value="1"/>
</dbReference>
<dbReference type="CDD" id="cd12797">
    <property type="entry name" value="M23_peptidase"/>
    <property type="match status" value="1"/>
</dbReference>
<evidence type="ECO:0000256" key="1">
    <source>
        <dbReference type="ARBA" id="ARBA00022729"/>
    </source>
</evidence>
<dbReference type="RefSeq" id="WP_130610554.1">
    <property type="nucleotide sequence ID" value="NZ_AP019368.1"/>
</dbReference>
<dbReference type="InterPro" id="IPR016047">
    <property type="entry name" value="M23ase_b-sheet_dom"/>
</dbReference>
<dbReference type="PANTHER" id="PTHR21666">
    <property type="entry name" value="PEPTIDASE-RELATED"/>
    <property type="match status" value="1"/>
</dbReference>
<evidence type="ECO:0000313" key="5">
    <source>
        <dbReference type="Proteomes" id="UP000291236"/>
    </source>
</evidence>
<protein>
    <recommendedName>
        <fullName evidence="3">M23ase beta-sheet core domain-containing protein</fullName>
    </recommendedName>
</protein>
<dbReference type="AlphaFoldDB" id="A0A4P2VM91"/>
<evidence type="ECO:0000259" key="3">
    <source>
        <dbReference type="Pfam" id="PF01551"/>
    </source>
</evidence>
<dbReference type="PANTHER" id="PTHR21666:SF289">
    <property type="entry name" value="L-ALA--D-GLU ENDOPEPTIDASE"/>
    <property type="match status" value="1"/>
</dbReference>
<keyword evidence="5" id="KW-1185">Reference proteome</keyword>
<dbReference type="Gene3D" id="2.70.70.10">
    <property type="entry name" value="Glucose Permease (Domain IIA)"/>
    <property type="match status" value="1"/>
</dbReference>
<dbReference type="InterPro" id="IPR050570">
    <property type="entry name" value="Cell_wall_metabolism_enzyme"/>
</dbReference>
<dbReference type="EMBL" id="AP019368">
    <property type="protein sequence ID" value="BBH53858.1"/>
    <property type="molecule type" value="Genomic_DNA"/>
</dbReference>
<dbReference type="GO" id="GO:0004222">
    <property type="term" value="F:metalloendopeptidase activity"/>
    <property type="evidence" value="ECO:0007669"/>
    <property type="project" value="TreeGrafter"/>
</dbReference>
<sequence>MLKLNKFKQKLSFALVIPFTLSLTACINHSNNSNQNLVLKGSAAEMQEKVIIDPNFLARQKTAEKSFFGFPSVNTNPTDDELVIDADEYAGEIIENDDSIDSQKQLARNEPNYGQLGGFGHPLLWPVNGIFTSPFGIRRLMKRTRPHHGIDIGAPVGTQIRAAADGQVLFSGAKRGYGYSVIIGHDSSHETLYAHMKTIAVRAGQFVRRDQIIGYVGKTGRVTGANLHFETRIAGVAKNPLLYLPTPPNGKMRAGMRTPSYNEQVAYYTKLAQIAYISSQAEKRKVK</sequence>
<dbReference type="OrthoDB" id="5293645at2"/>
<organism evidence="4 5">
    <name type="scientific">Fluviispira sanaruensis</name>
    <dbReference type="NCBI Taxonomy" id="2493639"/>
    <lineage>
        <taxon>Bacteria</taxon>
        <taxon>Pseudomonadati</taxon>
        <taxon>Bdellovibrionota</taxon>
        <taxon>Oligoflexia</taxon>
        <taxon>Silvanigrellales</taxon>
        <taxon>Silvanigrellaceae</taxon>
        <taxon>Fluviispira</taxon>
    </lineage>
</organism>
<accession>A0A4P2VM91</accession>
<name>A0A4P2VM91_FLUSA</name>
<keyword evidence="1 2" id="KW-0732">Signal</keyword>
<evidence type="ECO:0000313" key="4">
    <source>
        <dbReference type="EMBL" id="BBH53858.1"/>
    </source>
</evidence>
<dbReference type="InterPro" id="IPR011055">
    <property type="entry name" value="Dup_hybrid_motif"/>
</dbReference>